<dbReference type="InterPro" id="IPR043504">
    <property type="entry name" value="Peptidase_S1_PA_chymotrypsin"/>
</dbReference>
<dbReference type="GO" id="GO:0006508">
    <property type="term" value="P:proteolysis"/>
    <property type="evidence" value="ECO:0007669"/>
    <property type="project" value="UniProtKB-KW"/>
</dbReference>
<keyword evidence="2" id="KW-0720">Serine protease</keyword>
<dbReference type="PANTHER" id="PTHR24252:SF7">
    <property type="entry name" value="HYALIN"/>
    <property type="match status" value="1"/>
</dbReference>
<dbReference type="Gene3D" id="2.40.10.10">
    <property type="entry name" value="Trypsin-like serine proteases"/>
    <property type="match status" value="2"/>
</dbReference>
<dbReference type="InterPro" id="IPR033116">
    <property type="entry name" value="TRYPSIN_SER"/>
</dbReference>
<dbReference type="PROSITE" id="PS50240">
    <property type="entry name" value="TRYPSIN_DOM"/>
    <property type="match status" value="1"/>
</dbReference>
<accession>A0AAV2I7Z8</accession>
<dbReference type="CDD" id="cd06263">
    <property type="entry name" value="MAM"/>
    <property type="match status" value="2"/>
</dbReference>
<keyword evidence="7" id="KW-1185">Reference proteome</keyword>
<feature type="domain" description="MAM" evidence="4">
    <location>
        <begin position="361"/>
        <end position="522"/>
    </location>
</feature>
<keyword evidence="1" id="KW-0645">Protease</keyword>
<dbReference type="PANTHER" id="PTHR24252">
    <property type="entry name" value="ACROSIN-RELATED"/>
    <property type="match status" value="1"/>
</dbReference>
<evidence type="ECO:0000259" key="5">
    <source>
        <dbReference type="PROSITE" id="PS50240"/>
    </source>
</evidence>
<dbReference type="SMART" id="SM00020">
    <property type="entry name" value="Tryp_SPc"/>
    <property type="match status" value="1"/>
</dbReference>
<dbReference type="SUPFAM" id="SSF50494">
    <property type="entry name" value="Trypsin-like serine proteases"/>
    <property type="match status" value="1"/>
</dbReference>
<protein>
    <submittedName>
        <fullName evidence="6">Uncharacterized protein</fullName>
    </submittedName>
</protein>
<dbReference type="AlphaFoldDB" id="A0AAV2I7Z8"/>
<dbReference type="PROSITE" id="PS00135">
    <property type="entry name" value="TRYPSIN_SER"/>
    <property type="match status" value="1"/>
</dbReference>
<feature type="domain" description="Peptidase S1" evidence="5">
    <location>
        <begin position="1"/>
        <end position="190"/>
    </location>
</feature>
<name>A0AAV2I7Z8_LYMST</name>
<comment type="caution">
    <text evidence="6">The sequence shown here is derived from an EMBL/GenBank/DDBJ whole genome shotgun (WGS) entry which is preliminary data.</text>
</comment>
<dbReference type="PRINTS" id="PR00722">
    <property type="entry name" value="CHYMOTRYPSIN"/>
</dbReference>
<dbReference type="PROSITE" id="PS50060">
    <property type="entry name" value="MAM_2"/>
    <property type="match status" value="2"/>
</dbReference>
<dbReference type="SUPFAM" id="SSF49899">
    <property type="entry name" value="Concanavalin A-like lectins/glucanases"/>
    <property type="match status" value="2"/>
</dbReference>
<dbReference type="Gene3D" id="2.60.120.200">
    <property type="match status" value="2"/>
</dbReference>
<keyword evidence="3" id="KW-1015">Disulfide bond</keyword>
<dbReference type="Pfam" id="PF00629">
    <property type="entry name" value="MAM"/>
    <property type="match status" value="2"/>
</dbReference>
<dbReference type="InterPro" id="IPR009003">
    <property type="entry name" value="Peptidase_S1_PA"/>
</dbReference>
<dbReference type="EMBL" id="CAXITT010000438">
    <property type="protein sequence ID" value="CAL1541548.1"/>
    <property type="molecule type" value="Genomic_DNA"/>
</dbReference>
<dbReference type="GO" id="GO:0016020">
    <property type="term" value="C:membrane"/>
    <property type="evidence" value="ECO:0007669"/>
    <property type="project" value="InterPro"/>
</dbReference>
<evidence type="ECO:0000256" key="3">
    <source>
        <dbReference type="ARBA" id="ARBA00023157"/>
    </source>
</evidence>
<dbReference type="InterPro" id="IPR001254">
    <property type="entry name" value="Trypsin_dom"/>
</dbReference>
<evidence type="ECO:0000256" key="1">
    <source>
        <dbReference type="ARBA" id="ARBA00022670"/>
    </source>
</evidence>
<dbReference type="InterPro" id="IPR001314">
    <property type="entry name" value="Peptidase_S1A"/>
</dbReference>
<sequence length="522" mass="58108">MLDSPQTTTILVGHVNINSPDAVMVRVTEIVIHPENNYIYNNDIALLRLEEPVTLNDKQRPICLSDAPKERSPSLPCYVSGWGVVNVTGIATIELSTILHHTKLKIWEQSKCERSYPGQIKPTMLCAGYYSGEMDACKGDSGGPLMCQTQPDQWELVGIVSWGEGCGQIGKPGVYTRVDYYLQWIQSVTSYANKEGVTCDFEHPDLCGYTSKSQSEFAWSRRSGGVHYPIMPDMDNTLKNASGHYVYTYFPYGASQKSAVLSSPPLPAKEDTSCLYASTIIYQCELCKLEVKVVDSLGNLSGALLKVSSKFSTSWLRFNVDIPMSTQHIQFISTSGQWSGGGIGLDDVTLEPGVCENTMKVNCNFDNRTKSTPQFNDEICSYTQESFTDDFDWLMVQDKENGDGFLRAQNAFGYQGYRARILSPRLKSYISMCVSFEFRASSRSAGFLQVCRLLSVNGNDSLDCSFWSSRLNAFTDPTSWTSVHVTLPSSDFEFSIVFEMVQGQGQGYIDIDDIFKLDGDCL</sequence>
<dbReference type="Pfam" id="PF00089">
    <property type="entry name" value="Trypsin"/>
    <property type="match status" value="1"/>
</dbReference>
<dbReference type="SMART" id="SM00137">
    <property type="entry name" value="MAM"/>
    <property type="match status" value="2"/>
</dbReference>
<dbReference type="InterPro" id="IPR013320">
    <property type="entry name" value="ConA-like_dom_sf"/>
</dbReference>
<dbReference type="Proteomes" id="UP001497497">
    <property type="component" value="Unassembled WGS sequence"/>
</dbReference>
<organism evidence="6 7">
    <name type="scientific">Lymnaea stagnalis</name>
    <name type="common">Great pond snail</name>
    <name type="synonym">Helix stagnalis</name>
    <dbReference type="NCBI Taxonomy" id="6523"/>
    <lineage>
        <taxon>Eukaryota</taxon>
        <taxon>Metazoa</taxon>
        <taxon>Spiralia</taxon>
        <taxon>Lophotrochozoa</taxon>
        <taxon>Mollusca</taxon>
        <taxon>Gastropoda</taxon>
        <taxon>Heterobranchia</taxon>
        <taxon>Euthyneura</taxon>
        <taxon>Panpulmonata</taxon>
        <taxon>Hygrophila</taxon>
        <taxon>Lymnaeoidea</taxon>
        <taxon>Lymnaeidae</taxon>
        <taxon>Lymnaea</taxon>
    </lineage>
</organism>
<evidence type="ECO:0000256" key="2">
    <source>
        <dbReference type="ARBA" id="ARBA00022825"/>
    </source>
</evidence>
<dbReference type="CDD" id="cd00190">
    <property type="entry name" value="Tryp_SPc"/>
    <property type="match status" value="1"/>
</dbReference>
<evidence type="ECO:0000313" key="6">
    <source>
        <dbReference type="EMBL" id="CAL1541548.1"/>
    </source>
</evidence>
<dbReference type="GO" id="GO:0004252">
    <property type="term" value="F:serine-type endopeptidase activity"/>
    <property type="evidence" value="ECO:0007669"/>
    <property type="project" value="InterPro"/>
</dbReference>
<feature type="domain" description="MAM" evidence="4">
    <location>
        <begin position="197"/>
        <end position="357"/>
    </location>
</feature>
<dbReference type="FunFam" id="2.40.10.10:FF:000010">
    <property type="entry name" value="Kallikrein related peptidase 11"/>
    <property type="match status" value="1"/>
</dbReference>
<gene>
    <name evidence="6" type="ORF">GSLYS_00015154001</name>
</gene>
<evidence type="ECO:0000313" key="7">
    <source>
        <dbReference type="Proteomes" id="UP001497497"/>
    </source>
</evidence>
<keyword evidence="2" id="KW-0378">Hydrolase</keyword>
<dbReference type="InterPro" id="IPR000998">
    <property type="entry name" value="MAM_dom"/>
</dbReference>
<evidence type="ECO:0000259" key="4">
    <source>
        <dbReference type="PROSITE" id="PS50060"/>
    </source>
</evidence>
<proteinExistence type="predicted"/>
<reference evidence="6 7" key="1">
    <citation type="submission" date="2024-04" db="EMBL/GenBank/DDBJ databases">
        <authorList>
            <consortium name="Genoscope - CEA"/>
            <person name="William W."/>
        </authorList>
    </citation>
    <scope>NUCLEOTIDE SEQUENCE [LARGE SCALE GENOMIC DNA]</scope>
</reference>